<comment type="similarity">
    <text evidence="1">Belongs to the sulfatase family.</text>
</comment>
<protein>
    <submittedName>
        <fullName evidence="5">Sulfatase</fullName>
    </submittedName>
</protein>
<evidence type="ECO:0000256" key="2">
    <source>
        <dbReference type="ARBA" id="ARBA00022801"/>
    </source>
</evidence>
<dbReference type="InterPro" id="IPR017850">
    <property type="entry name" value="Alkaline_phosphatase_core_sf"/>
</dbReference>
<feature type="signal peptide" evidence="3">
    <location>
        <begin position="1"/>
        <end position="24"/>
    </location>
</feature>
<dbReference type="SUPFAM" id="SSF53649">
    <property type="entry name" value="Alkaline phosphatase-like"/>
    <property type="match status" value="1"/>
</dbReference>
<organism evidence="5 6">
    <name type="scientific">Carboxylicivirga mesophila</name>
    <dbReference type="NCBI Taxonomy" id="1166478"/>
    <lineage>
        <taxon>Bacteria</taxon>
        <taxon>Pseudomonadati</taxon>
        <taxon>Bacteroidota</taxon>
        <taxon>Bacteroidia</taxon>
        <taxon>Marinilabiliales</taxon>
        <taxon>Marinilabiliaceae</taxon>
        <taxon>Carboxylicivirga</taxon>
    </lineage>
</organism>
<reference evidence="5 6" key="1">
    <citation type="journal article" date="2014" name="Int. J. Syst. Evol. Microbiol.">
        <title>Carboxylicivirga gen. nov. in the family Marinilabiliaceae with two novel species, Carboxylicivirga mesophila sp. nov. and Carboxylicivirga taeanensis sp. nov., and reclassification of Cytophaga fermentans as Saccharicrinis fermentans gen. nov., comb. nov.</title>
        <authorList>
            <person name="Yang S.H."/>
            <person name="Seo H.S."/>
            <person name="Woo J.H."/>
            <person name="Oh H.M."/>
            <person name="Jang H."/>
            <person name="Lee J.H."/>
            <person name="Kim S.J."/>
            <person name="Kwon K.K."/>
        </authorList>
    </citation>
    <scope>NUCLEOTIDE SEQUENCE [LARGE SCALE GENOMIC DNA]</scope>
    <source>
        <strain evidence="5 6">JCM 18290</strain>
    </source>
</reference>
<dbReference type="PROSITE" id="PS00149">
    <property type="entry name" value="SULFATASE_2"/>
    <property type="match status" value="1"/>
</dbReference>
<evidence type="ECO:0000256" key="1">
    <source>
        <dbReference type="ARBA" id="ARBA00008779"/>
    </source>
</evidence>
<comment type="caution">
    <text evidence="5">The sequence shown here is derived from an EMBL/GenBank/DDBJ whole genome shotgun (WGS) entry which is preliminary data.</text>
</comment>
<proteinExistence type="inferred from homology"/>
<feature type="chain" id="PRO_5045993015" evidence="3">
    <location>
        <begin position="25"/>
        <end position="517"/>
    </location>
</feature>
<dbReference type="Pfam" id="PF16347">
    <property type="entry name" value="SGSH_C"/>
    <property type="match status" value="1"/>
</dbReference>
<evidence type="ECO:0000313" key="6">
    <source>
        <dbReference type="Proteomes" id="UP000721861"/>
    </source>
</evidence>
<keyword evidence="3" id="KW-0732">Signal</keyword>
<dbReference type="Gene3D" id="3.40.720.10">
    <property type="entry name" value="Alkaline Phosphatase, subunit A"/>
    <property type="match status" value="1"/>
</dbReference>
<dbReference type="PANTHER" id="PTHR43108">
    <property type="entry name" value="N-ACETYLGLUCOSAMINE-6-SULFATASE FAMILY MEMBER"/>
    <property type="match status" value="1"/>
</dbReference>
<dbReference type="PROSITE" id="PS00523">
    <property type="entry name" value="SULFATASE_1"/>
    <property type="match status" value="1"/>
</dbReference>
<dbReference type="EMBL" id="JAGUCN010000002">
    <property type="protein sequence ID" value="MBS2210278.1"/>
    <property type="molecule type" value="Genomic_DNA"/>
</dbReference>
<dbReference type="PROSITE" id="PS51257">
    <property type="entry name" value="PROKAR_LIPOPROTEIN"/>
    <property type="match status" value="1"/>
</dbReference>
<gene>
    <name evidence="5" type="ORF">KEM09_02645</name>
</gene>
<accession>A0ABS5K6X0</accession>
<keyword evidence="6" id="KW-1185">Reference proteome</keyword>
<dbReference type="CDD" id="cd16031">
    <property type="entry name" value="G6S_like"/>
    <property type="match status" value="1"/>
</dbReference>
<keyword evidence="2" id="KW-0378">Hydrolase</keyword>
<evidence type="ECO:0000259" key="4">
    <source>
        <dbReference type="Pfam" id="PF16347"/>
    </source>
</evidence>
<dbReference type="InterPro" id="IPR032506">
    <property type="entry name" value="SGSH_C"/>
</dbReference>
<feature type="domain" description="N-sulphoglucosamine sulphohydrolase C-terminal" evidence="4">
    <location>
        <begin position="359"/>
        <end position="512"/>
    </location>
</feature>
<sequence>MKINMRITQIILAVFVAVSLSCSATKPTKKHPNIILITSDDHAIQAISAYGHGISKVAPTPNIDRIAENGAIFNKAYCTNSLCGPSRATILTGKFSHINGFTRNRDKFDQNQPTLPKYLQAAGYETAIVGKWHLKGVPTQGFDYWEVLNDQGEYYNPDFITGKDTVMNHGYATDLIMDKSLDWLQKGRDMDKPFMLMVQNKAPHRNWWPAERHYNRYDSVSFPVPDTYFDNYDGRVAADKQKMNIYRDMYEGHDLKMTVAAGVDSFRYDPWPHLFNRATDEQKERFWEAYRPINEAFHKMDLNGQELALWKYQRYLQDYMATIAAVDENVGRLLDYLKKSGLDENTIVIYTSDQGFYLGEHGFFDKRFMYEESFRTPLLIQYPGAVKPGTQINQMVQNLDFAQTILDFCGLEQPDDMQGLSFKPLLLNKKVDKWRDALYYHFYEFPGFHSVSRHYGVRTERYKLIHFYHKMDEWELYDLQQDPSEMNNLYGQPGYEEITRNLKKRLNELQEQYKETI</sequence>
<dbReference type="Proteomes" id="UP000721861">
    <property type="component" value="Unassembled WGS sequence"/>
</dbReference>
<dbReference type="RefSeq" id="WP_212225105.1">
    <property type="nucleotide sequence ID" value="NZ_JAGUCN010000002.1"/>
</dbReference>
<evidence type="ECO:0000313" key="5">
    <source>
        <dbReference type="EMBL" id="MBS2210278.1"/>
    </source>
</evidence>
<dbReference type="PANTHER" id="PTHR43108:SF6">
    <property type="entry name" value="N-SULPHOGLUCOSAMINE SULPHOHYDROLASE"/>
    <property type="match status" value="1"/>
</dbReference>
<name>A0ABS5K6X0_9BACT</name>
<dbReference type="InterPro" id="IPR024607">
    <property type="entry name" value="Sulfatase_CS"/>
</dbReference>
<evidence type="ECO:0000256" key="3">
    <source>
        <dbReference type="SAM" id="SignalP"/>
    </source>
</evidence>